<evidence type="ECO:0000313" key="2">
    <source>
        <dbReference type="EMBL" id="PWF48290.1"/>
    </source>
</evidence>
<evidence type="ECO:0000256" key="1">
    <source>
        <dbReference type="SAM" id="Phobius"/>
    </source>
</evidence>
<feature type="transmembrane region" description="Helical" evidence="1">
    <location>
        <begin position="337"/>
        <end position="360"/>
    </location>
</feature>
<feature type="transmembrane region" description="Helical" evidence="1">
    <location>
        <begin position="183"/>
        <end position="200"/>
    </location>
</feature>
<feature type="transmembrane region" description="Helical" evidence="1">
    <location>
        <begin position="366"/>
        <end position="387"/>
    </location>
</feature>
<gene>
    <name evidence="2" type="ORF">C7C56_012740</name>
</gene>
<keyword evidence="1" id="KW-1133">Transmembrane helix</keyword>
<organism evidence="2 3">
    <name type="scientific">Massilia glaciei</name>
    <dbReference type="NCBI Taxonomy" id="1524097"/>
    <lineage>
        <taxon>Bacteria</taxon>
        <taxon>Pseudomonadati</taxon>
        <taxon>Pseudomonadota</taxon>
        <taxon>Betaproteobacteria</taxon>
        <taxon>Burkholderiales</taxon>
        <taxon>Oxalobacteraceae</taxon>
        <taxon>Telluria group</taxon>
        <taxon>Massilia</taxon>
    </lineage>
</organism>
<dbReference type="Proteomes" id="UP000241421">
    <property type="component" value="Unassembled WGS sequence"/>
</dbReference>
<accession>A0A2U2HLB7</accession>
<evidence type="ECO:0000313" key="3">
    <source>
        <dbReference type="Proteomes" id="UP000241421"/>
    </source>
</evidence>
<protein>
    <submittedName>
        <fullName evidence="2">Uncharacterized protein</fullName>
    </submittedName>
</protein>
<feature type="transmembrane region" description="Helical" evidence="1">
    <location>
        <begin position="436"/>
        <end position="455"/>
    </location>
</feature>
<feature type="transmembrane region" description="Helical" evidence="1">
    <location>
        <begin position="408"/>
        <end position="430"/>
    </location>
</feature>
<feature type="transmembrane region" description="Helical" evidence="1">
    <location>
        <begin position="499"/>
        <end position="516"/>
    </location>
</feature>
<feature type="transmembrane region" description="Helical" evidence="1">
    <location>
        <begin position="118"/>
        <end position="138"/>
    </location>
</feature>
<keyword evidence="1" id="KW-0472">Membrane</keyword>
<feature type="transmembrane region" description="Helical" evidence="1">
    <location>
        <begin position="462"/>
        <end position="479"/>
    </location>
</feature>
<reference evidence="2 3" key="1">
    <citation type="submission" date="2018-04" db="EMBL/GenBank/DDBJ databases">
        <title>Massilia violaceinigra sp. nov., a novel purple-pigmented bacterium isolated from Tianshan glacier, Xinjiang, China.</title>
        <authorList>
            <person name="Wang H."/>
        </authorList>
    </citation>
    <scope>NUCLEOTIDE SEQUENCE [LARGE SCALE GENOMIC DNA]</scope>
    <source>
        <strain evidence="2 3">B448-2</strain>
    </source>
</reference>
<sequence>MNLHLLKVLILNEVRLRMRRLSTVVTLVAIAAIGWAMIPDPATSTNALISVDEMRVLYTSSAMALGSACFGGTLFSLAGFYLVRGRMSEDIRSGTGSVICATPVGNTAFLVGRWMGGVAYLGALVVAFMGTMMVCHAVRGEGPIEPLIYLQTYLIVLLPMVLFTVSCAILFDSYTLLMGKAGDALYFFMMLAQLMIMAIVEKHAREGFHPLLLVDFSGMASTFFNLATHFSTTNLSVGASPFDAKLAPITLPATIWSAQIVLARLASCAIALLPLLPAALLFHRFSPDRVKVSRASVRRSPLAILNGWCQPLARLAQPLFRGAAVLPGLPGRIAVELALTLAANPSAIAVLIIVCGASLVVPSAKLGALVISGVMFWGALVCAISTRDYDSDMEALSGAVPGGAGRRYLGQLGATVALGLMIMGPIALRWSFGEPLRAAAVVTGVFALGALASMFGRLSRTSRTFLALFMFACYVALNGKQAPMLDMVGFSGATNVQALLTQLAVGAAALLVGYAYNRHQAR</sequence>
<name>A0A2U2HLB7_9BURK</name>
<dbReference type="AlphaFoldDB" id="A0A2U2HLB7"/>
<comment type="caution">
    <text evidence="2">The sequence shown here is derived from an EMBL/GenBank/DDBJ whole genome shotgun (WGS) entry which is preliminary data.</text>
</comment>
<feature type="transmembrane region" description="Helical" evidence="1">
    <location>
        <begin position="150"/>
        <end position="171"/>
    </location>
</feature>
<keyword evidence="3" id="KW-1185">Reference proteome</keyword>
<feature type="transmembrane region" description="Helical" evidence="1">
    <location>
        <begin position="261"/>
        <end position="282"/>
    </location>
</feature>
<keyword evidence="1" id="KW-0812">Transmembrane</keyword>
<proteinExistence type="predicted"/>
<dbReference type="OrthoDB" id="8875045at2"/>
<dbReference type="EMBL" id="PXWF02000204">
    <property type="protein sequence ID" value="PWF48290.1"/>
    <property type="molecule type" value="Genomic_DNA"/>
</dbReference>
<feature type="transmembrane region" description="Helical" evidence="1">
    <location>
        <begin position="58"/>
        <end position="83"/>
    </location>
</feature>
<feature type="transmembrane region" description="Helical" evidence="1">
    <location>
        <begin position="21"/>
        <end position="38"/>
    </location>
</feature>